<sequence>MGAKDLAAACTAEEKDIQCLEDYTKNCLDGITKGMVQLILDGITTINLEKCTTTHPQHGNYLNYVVCMNTVGDKIHHCNKNITAVLETSSEVAENKHKIGYACCTFTTYRQCVVNSIRGTCSEDHIKYAEGIVQQYAGDILDAVCTRGQAEDQVPPPASERNPEELRLKVASLLKIDAPGIMPKVRIKGADQRL</sequence>
<keyword evidence="2" id="KW-1185">Reference proteome</keyword>
<dbReference type="PANTHER" id="PTHR33964:SF1">
    <property type="entry name" value="RE45066P"/>
    <property type="match status" value="1"/>
</dbReference>
<evidence type="ECO:0000313" key="1">
    <source>
        <dbReference type="EMBL" id="KAK8770832.1"/>
    </source>
</evidence>
<name>A0AAQ4E876_AMBAM</name>
<dbReference type="EMBL" id="JARKHS020020500">
    <property type="protein sequence ID" value="KAK8770832.1"/>
    <property type="molecule type" value="Genomic_DNA"/>
</dbReference>
<protein>
    <submittedName>
        <fullName evidence="1">Uncharacterized protein</fullName>
    </submittedName>
</protein>
<accession>A0AAQ4E876</accession>
<dbReference type="PANTHER" id="PTHR33964">
    <property type="entry name" value="RE45066P-RELATED"/>
    <property type="match status" value="1"/>
</dbReference>
<gene>
    <name evidence="1" type="ORF">V5799_012703</name>
</gene>
<evidence type="ECO:0000313" key="2">
    <source>
        <dbReference type="Proteomes" id="UP001321473"/>
    </source>
</evidence>
<dbReference type="Proteomes" id="UP001321473">
    <property type="component" value="Unassembled WGS sequence"/>
</dbReference>
<organism evidence="1 2">
    <name type="scientific">Amblyomma americanum</name>
    <name type="common">Lone star tick</name>
    <dbReference type="NCBI Taxonomy" id="6943"/>
    <lineage>
        <taxon>Eukaryota</taxon>
        <taxon>Metazoa</taxon>
        <taxon>Ecdysozoa</taxon>
        <taxon>Arthropoda</taxon>
        <taxon>Chelicerata</taxon>
        <taxon>Arachnida</taxon>
        <taxon>Acari</taxon>
        <taxon>Parasitiformes</taxon>
        <taxon>Ixodida</taxon>
        <taxon>Ixodoidea</taxon>
        <taxon>Ixodidae</taxon>
        <taxon>Amblyomminae</taxon>
        <taxon>Amblyomma</taxon>
    </lineage>
</organism>
<proteinExistence type="predicted"/>
<dbReference type="AlphaFoldDB" id="A0AAQ4E876"/>
<reference evidence="1 2" key="1">
    <citation type="journal article" date="2023" name="Arcadia Sci">
        <title>De novo assembly of a long-read Amblyomma americanum tick genome.</title>
        <authorList>
            <person name="Chou S."/>
            <person name="Poskanzer K.E."/>
            <person name="Rollins M."/>
            <person name="Thuy-Boun P.S."/>
        </authorList>
    </citation>
    <scope>NUCLEOTIDE SEQUENCE [LARGE SCALE GENOMIC DNA]</scope>
    <source>
        <strain evidence="1">F_SG_1</strain>
        <tissue evidence="1">Salivary glands</tissue>
    </source>
</reference>
<comment type="caution">
    <text evidence="1">The sequence shown here is derived from an EMBL/GenBank/DDBJ whole genome shotgun (WGS) entry which is preliminary data.</text>
</comment>